<comment type="caution">
    <text evidence="2">The sequence shown here is derived from an EMBL/GenBank/DDBJ whole genome shotgun (WGS) entry which is preliminary data.</text>
</comment>
<dbReference type="Proteomes" id="UP001147747">
    <property type="component" value="Unassembled WGS sequence"/>
</dbReference>
<dbReference type="EMBL" id="JAPZBU010000005">
    <property type="protein sequence ID" value="KAJ5403227.1"/>
    <property type="molecule type" value="Genomic_DNA"/>
</dbReference>
<reference evidence="2" key="1">
    <citation type="submission" date="2022-12" db="EMBL/GenBank/DDBJ databases">
        <authorList>
            <person name="Petersen C."/>
        </authorList>
    </citation>
    <scope>NUCLEOTIDE SEQUENCE</scope>
    <source>
        <strain evidence="2">IBT 29677</strain>
    </source>
</reference>
<accession>A0A9X0BB58</accession>
<protein>
    <submittedName>
        <fullName evidence="2">Uncharacterized protein</fullName>
    </submittedName>
</protein>
<evidence type="ECO:0000313" key="2">
    <source>
        <dbReference type="EMBL" id="KAJ5403227.1"/>
    </source>
</evidence>
<name>A0A9X0BB58_9EURO</name>
<dbReference type="AlphaFoldDB" id="A0A9X0BB58"/>
<feature type="chain" id="PRO_5040832904" evidence="1">
    <location>
        <begin position="19"/>
        <end position="77"/>
    </location>
</feature>
<dbReference type="GeneID" id="81366715"/>
<organism evidence="2 3">
    <name type="scientific">Penicillium cosmopolitanum</name>
    <dbReference type="NCBI Taxonomy" id="1131564"/>
    <lineage>
        <taxon>Eukaryota</taxon>
        <taxon>Fungi</taxon>
        <taxon>Dikarya</taxon>
        <taxon>Ascomycota</taxon>
        <taxon>Pezizomycotina</taxon>
        <taxon>Eurotiomycetes</taxon>
        <taxon>Eurotiomycetidae</taxon>
        <taxon>Eurotiales</taxon>
        <taxon>Aspergillaceae</taxon>
        <taxon>Penicillium</taxon>
    </lineage>
</organism>
<reference evidence="2" key="2">
    <citation type="journal article" date="2023" name="IMA Fungus">
        <title>Comparative genomic study of the Penicillium genus elucidates a diverse pangenome and 15 lateral gene transfer events.</title>
        <authorList>
            <person name="Petersen C."/>
            <person name="Sorensen T."/>
            <person name="Nielsen M.R."/>
            <person name="Sondergaard T.E."/>
            <person name="Sorensen J.L."/>
            <person name="Fitzpatrick D.A."/>
            <person name="Frisvad J.C."/>
            <person name="Nielsen K.L."/>
        </authorList>
    </citation>
    <scope>NUCLEOTIDE SEQUENCE</scope>
    <source>
        <strain evidence="2">IBT 29677</strain>
    </source>
</reference>
<feature type="signal peptide" evidence="1">
    <location>
        <begin position="1"/>
        <end position="18"/>
    </location>
</feature>
<keyword evidence="3" id="KW-1185">Reference proteome</keyword>
<evidence type="ECO:0000256" key="1">
    <source>
        <dbReference type="SAM" id="SignalP"/>
    </source>
</evidence>
<gene>
    <name evidence="2" type="ORF">N7509_003098</name>
</gene>
<sequence length="77" mass="8583">MKLIAILATVTLSSMVAAAPVGDKRASIPKPMDLLEMMYPHSGIPKLTMKVEKELNLCMFRSMMNPRTFANRGCQQK</sequence>
<dbReference type="OrthoDB" id="4364135at2759"/>
<dbReference type="RefSeq" id="XP_056490469.1">
    <property type="nucleotide sequence ID" value="XM_056627735.1"/>
</dbReference>
<proteinExistence type="predicted"/>
<keyword evidence="1" id="KW-0732">Signal</keyword>
<evidence type="ECO:0000313" key="3">
    <source>
        <dbReference type="Proteomes" id="UP001147747"/>
    </source>
</evidence>